<evidence type="ECO:0000313" key="2">
    <source>
        <dbReference type="EMBL" id="VDK54716.1"/>
    </source>
</evidence>
<dbReference type="Pfam" id="PF00089">
    <property type="entry name" value="Trypsin"/>
    <property type="match status" value="1"/>
</dbReference>
<reference evidence="2 3" key="1">
    <citation type="submission" date="2018-11" db="EMBL/GenBank/DDBJ databases">
        <authorList>
            <consortium name="Pathogen Informatics"/>
        </authorList>
    </citation>
    <scope>NUCLEOTIDE SEQUENCE [LARGE SCALE GENOMIC DNA]</scope>
</reference>
<sequence>MAVTVADHKHTQRQRPTYNVRVKGVIMHPSFIHHTSKAGYDIALLQLNREVKRMHRTLDFNRHRQKKKKSSGYFSANFEMMCLTASLL</sequence>
<dbReference type="GO" id="GO:0006508">
    <property type="term" value="P:proteolysis"/>
    <property type="evidence" value="ECO:0007669"/>
    <property type="project" value="InterPro"/>
</dbReference>
<keyword evidence="3" id="KW-1185">Reference proteome</keyword>
<dbReference type="Gene3D" id="2.40.10.10">
    <property type="entry name" value="Trypsin-like serine proteases"/>
    <property type="match status" value="1"/>
</dbReference>
<dbReference type="InterPro" id="IPR009003">
    <property type="entry name" value="Peptidase_S1_PA"/>
</dbReference>
<feature type="domain" description="Peptidase S1" evidence="1">
    <location>
        <begin position="3"/>
        <end position="64"/>
    </location>
</feature>
<organism evidence="2 3">
    <name type="scientific">Dibothriocephalus latus</name>
    <name type="common">Fish tapeworm</name>
    <name type="synonym">Diphyllobothrium latum</name>
    <dbReference type="NCBI Taxonomy" id="60516"/>
    <lineage>
        <taxon>Eukaryota</taxon>
        <taxon>Metazoa</taxon>
        <taxon>Spiralia</taxon>
        <taxon>Lophotrochozoa</taxon>
        <taxon>Platyhelminthes</taxon>
        <taxon>Cestoda</taxon>
        <taxon>Eucestoda</taxon>
        <taxon>Diphyllobothriidea</taxon>
        <taxon>Diphyllobothriidae</taxon>
        <taxon>Dibothriocephalus</taxon>
    </lineage>
</organism>
<dbReference type="Proteomes" id="UP000281553">
    <property type="component" value="Unassembled WGS sequence"/>
</dbReference>
<dbReference type="OrthoDB" id="10012881at2759"/>
<proteinExistence type="predicted"/>
<dbReference type="InterPro" id="IPR043504">
    <property type="entry name" value="Peptidase_S1_PA_chymotrypsin"/>
</dbReference>
<accession>A0A3P6QVL0</accession>
<dbReference type="GO" id="GO:0004252">
    <property type="term" value="F:serine-type endopeptidase activity"/>
    <property type="evidence" value="ECO:0007669"/>
    <property type="project" value="InterPro"/>
</dbReference>
<protein>
    <recommendedName>
        <fullName evidence="1">Peptidase S1 domain-containing protein</fullName>
    </recommendedName>
</protein>
<gene>
    <name evidence="2" type="ORF">DILT_LOCUS2046</name>
</gene>
<evidence type="ECO:0000259" key="1">
    <source>
        <dbReference type="Pfam" id="PF00089"/>
    </source>
</evidence>
<dbReference type="AlphaFoldDB" id="A0A3P6QVL0"/>
<evidence type="ECO:0000313" key="3">
    <source>
        <dbReference type="Proteomes" id="UP000281553"/>
    </source>
</evidence>
<dbReference type="EMBL" id="UYRU01019695">
    <property type="protein sequence ID" value="VDK54716.1"/>
    <property type="molecule type" value="Genomic_DNA"/>
</dbReference>
<dbReference type="InterPro" id="IPR001254">
    <property type="entry name" value="Trypsin_dom"/>
</dbReference>
<name>A0A3P6QVL0_DIBLA</name>
<dbReference type="SUPFAM" id="SSF50494">
    <property type="entry name" value="Trypsin-like serine proteases"/>
    <property type="match status" value="1"/>
</dbReference>